<dbReference type="RefSeq" id="WP_285621637.1">
    <property type="nucleotide sequence ID" value="NZ_BSTJ01000003.1"/>
</dbReference>
<dbReference type="EMBL" id="BSTJ01000003">
    <property type="protein sequence ID" value="GLY75109.1"/>
    <property type="molecule type" value="Genomic_DNA"/>
</dbReference>
<comment type="caution">
    <text evidence="2">The sequence shown here is derived from an EMBL/GenBank/DDBJ whole genome shotgun (WGS) entry which is preliminary data.</text>
</comment>
<proteinExistence type="predicted"/>
<evidence type="ECO:0008006" key="4">
    <source>
        <dbReference type="Google" id="ProtNLM"/>
    </source>
</evidence>
<dbReference type="SUPFAM" id="SSF54909">
    <property type="entry name" value="Dimeric alpha+beta barrel"/>
    <property type="match status" value="1"/>
</dbReference>
<evidence type="ECO:0000313" key="2">
    <source>
        <dbReference type="EMBL" id="GLY75109.1"/>
    </source>
</evidence>
<protein>
    <recommendedName>
        <fullName evidence="4">DUF3291 domain-containing protein</fullName>
    </recommendedName>
</protein>
<name>A0A9W6RFY2_9ACTN</name>
<accession>A0A9W6RFY2</accession>
<dbReference type="Proteomes" id="UP001165135">
    <property type="component" value="Unassembled WGS sequence"/>
</dbReference>
<evidence type="ECO:0000313" key="3">
    <source>
        <dbReference type="Proteomes" id="UP001165135"/>
    </source>
</evidence>
<organism evidence="2 3">
    <name type="scientific">Actinoallomurus iriomotensis</name>
    <dbReference type="NCBI Taxonomy" id="478107"/>
    <lineage>
        <taxon>Bacteria</taxon>
        <taxon>Bacillati</taxon>
        <taxon>Actinomycetota</taxon>
        <taxon>Actinomycetes</taxon>
        <taxon>Streptosporangiales</taxon>
        <taxon>Thermomonosporaceae</taxon>
        <taxon>Actinoallomurus</taxon>
    </lineage>
</organism>
<evidence type="ECO:0000256" key="1">
    <source>
        <dbReference type="SAM" id="MobiDB-lite"/>
    </source>
</evidence>
<sequence>MPTLRWAVPDPPSPDTQVYVMASRFEVRSRRDTLRFFLRSLSAWRQVRSAPGALGASLIAHPSKRTFYTLSWWVHRDALYSYARTEPHRGIMTALRSTMKTSAFTFWEASADRLPIPWEEAHRRLADQTRADVDRPMTAPAEPGSAQ</sequence>
<dbReference type="InterPro" id="IPR011008">
    <property type="entry name" value="Dimeric_a/b-barrel"/>
</dbReference>
<gene>
    <name evidence="2" type="ORF">Airi01_033760</name>
</gene>
<dbReference type="Gene3D" id="3.30.70.100">
    <property type="match status" value="1"/>
</dbReference>
<reference evidence="2" key="1">
    <citation type="submission" date="2023-03" db="EMBL/GenBank/DDBJ databases">
        <title>Actinoallomurus iriomotensis NBRC 103681.</title>
        <authorList>
            <person name="Ichikawa N."/>
            <person name="Sato H."/>
            <person name="Tonouchi N."/>
        </authorList>
    </citation>
    <scope>NUCLEOTIDE SEQUENCE</scope>
    <source>
        <strain evidence="2">NBRC 103681</strain>
    </source>
</reference>
<dbReference type="AlphaFoldDB" id="A0A9W6RFY2"/>
<feature type="region of interest" description="Disordered" evidence="1">
    <location>
        <begin position="127"/>
        <end position="147"/>
    </location>
</feature>